<keyword evidence="1" id="KW-1133">Transmembrane helix</keyword>
<dbReference type="PATRIC" id="fig|1337887.3.peg.302"/>
<name>U4VGW6_9HYPH</name>
<evidence type="ECO:0008006" key="4">
    <source>
        <dbReference type="Google" id="ProtNLM"/>
    </source>
</evidence>
<reference evidence="2 3" key="1">
    <citation type="journal article" date="2014" name="FEMS Microbiol. Lett.">
        <title>Genome sequencing analysis reveals virulence-related gene content of Ochrobactrum intermedium strain 229E, a urease-positive strain isolated from the human gastric niche.</title>
        <authorList>
            <person name="Kulkarni G.J."/>
            <person name="Shetty S."/>
            <person name="Dharne M.S."/>
            <person name="Shouche Y.S."/>
        </authorList>
    </citation>
    <scope>NUCLEOTIDE SEQUENCE [LARGE SCALE GENOMIC DNA]</scope>
    <source>
        <strain evidence="2 3">229E</strain>
    </source>
</reference>
<keyword evidence="1" id="KW-0812">Transmembrane</keyword>
<feature type="transmembrane region" description="Helical" evidence="1">
    <location>
        <begin position="180"/>
        <end position="205"/>
    </location>
</feature>
<feature type="transmembrane region" description="Helical" evidence="1">
    <location>
        <begin position="124"/>
        <end position="145"/>
    </location>
</feature>
<dbReference type="InterPro" id="IPR018710">
    <property type="entry name" value="DUF2232"/>
</dbReference>
<dbReference type="EMBL" id="ASXJ01000010">
    <property type="protein sequence ID" value="ERM03519.1"/>
    <property type="molecule type" value="Genomic_DNA"/>
</dbReference>
<keyword evidence="1" id="KW-0472">Membrane</keyword>
<feature type="transmembrane region" description="Helical" evidence="1">
    <location>
        <begin position="63"/>
        <end position="87"/>
    </location>
</feature>
<feature type="transmembrane region" description="Helical" evidence="1">
    <location>
        <begin position="6"/>
        <end position="27"/>
    </location>
</feature>
<gene>
    <name evidence="2" type="ORF">Q644_01425</name>
</gene>
<comment type="caution">
    <text evidence="2">The sequence shown here is derived from an EMBL/GenBank/DDBJ whole genome shotgun (WGS) entry which is preliminary data.</text>
</comment>
<dbReference type="AlphaFoldDB" id="U4VGW6"/>
<dbReference type="Proteomes" id="UP000016842">
    <property type="component" value="Unassembled WGS sequence"/>
</dbReference>
<evidence type="ECO:0000256" key="1">
    <source>
        <dbReference type="SAM" id="Phobius"/>
    </source>
</evidence>
<feature type="transmembrane region" description="Helical" evidence="1">
    <location>
        <begin position="251"/>
        <end position="272"/>
    </location>
</feature>
<feature type="transmembrane region" description="Helical" evidence="1">
    <location>
        <begin position="226"/>
        <end position="245"/>
    </location>
</feature>
<protein>
    <recommendedName>
        <fullName evidence="4">DUF2232 domain-containing protein</fullName>
    </recommendedName>
</protein>
<feature type="transmembrane region" description="Helical" evidence="1">
    <location>
        <begin position="284"/>
        <end position="309"/>
    </location>
</feature>
<accession>U4VGW6</accession>
<evidence type="ECO:0000313" key="3">
    <source>
        <dbReference type="Proteomes" id="UP000016842"/>
    </source>
</evidence>
<dbReference type="Pfam" id="PF09991">
    <property type="entry name" value="DUF2232"/>
    <property type="match status" value="1"/>
</dbReference>
<organism evidence="2 3">
    <name type="scientific">Brucella intermedia 229E</name>
    <dbReference type="NCBI Taxonomy" id="1337887"/>
    <lineage>
        <taxon>Bacteria</taxon>
        <taxon>Pseudomonadati</taxon>
        <taxon>Pseudomonadota</taxon>
        <taxon>Alphaproteobacteria</taxon>
        <taxon>Hyphomicrobiales</taxon>
        <taxon>Brucellaceae</taxon>
        <taxon>Brucella/Ochrobactrum group</taxon>
        <taxon>Brucella</taxon>
    </lineage>
</organism>
<proteinExistence type="predicted"/>
<evidence type="ECO:0000313" key="2">
    <source>
        <dbReference type="EMBL" id="ERM03519.1"/>
    </source>
</evidence>
<sequence length="326" mass="33938">MKFNGTIIGIGILAGGLASALMSSGVIMQGGAMAAAMAMVLYFLTPLPIFVVALGWGGSSAGIVAAATATVAVGVVAVPIAALLMALTSFVPAATGAYLSGLARPAEELGGPKDILVWYPLSDIIFRLALMVALSFIVIGAILGFGPDMARELASTLIDRVAEADPQFTASEDIRDNLTALLMVALPAIQPATCLAILVGNLYLAQRLISMSGRLRRPRDDWPATLRMPRPALLVFAVALAVAFLPGGAGLIATVIAGALSAGFMMSGLAIMHFRTRGKVWRPVALWLAYFAIILFAFLLFIFMVLGLFDTSRGAPVSKMPGADSQ</sequence>
<feature type="transmembrane region" description="Helical" evidence="1">
    <location>
        <begin position="34"/>
        <end position="57"/>
    </location>
</feature>